<reference evidence="1 2" key="1">
    <citation type="submission" date="2018-06" db="EMBL/GenBank/DDBJ databases">
        <authorList>
            <consortium name="Pathogen Informatics"/>
            <person name="Doyle S."/>
        </authorList>
    </citation>
    <scope>NUCLEOTIDE SEQUENCE [LARGE SCALE GENOMIC DNA]</scope>
    <source>
        <strain evidence="1 2">NCTC10005</strain>
    </source>
</reference>
<evidence type="ECO:0000313" key="2">
    <source>
        <dbReference type="Proteomes" id="UP000255106"/>
    </source>
</evidence>
<name>A0A377M9S6_ENTCL</name>
<evidence type="ECO:0000313" key="1">
    <source>
        <dbReference type="EMBL" id="STQ14746.1"/>
    </source>
</evidence>
<sequence length="78" mass="9049">MKRHNKWARNWCITGEKVTEVFRLCLRQPHNFSIAKPAITILLCQISQKVKVLRWHYEELYLTGSMSSLPASSAGFVE</sequence>
<dbReference type="EMBL" id="UGJB01000004">
    <property type="protein sequence ID" value="STQ14746.1"/>
    <property type="molecule type" value="Genomic_DNA"/>
</dbReference>
<protein>
    <submittedName>
        <fullName evidence="1">Uncharacterized protein</fullName>
    </submittedName>
</protein>
<proteinExistence type="predicted"/>
<dbReference type="Proteomes" id="UP000255106">
    <property type="component" value="Unassembled WGS sequence"/>
</dbReference>
<organism evidence="1 2">
    <name type="scientific">Enterobacter cloacae</name>
    <dbReference type="NCBI Taxonomy" id="550"/>
    <lineage>
        <taxon>Bacteria</taxon>
        <taxon>Pseudomonadati</taxon>
        <taxon>Pseudomonadota</taxon>
        <taxon>Gammaproteobacteria</taxon>
        <taxon>Enterobacterales</taxon>
        <taxon>Enterobacteriaceae</taxon>
        <taxon>Enterobacter</taxon>
        <taxon>Enterobacter cloacae complex</taxon>
    </lineage>
</organism>
<accession>A0A377M9S6</accession>
<dbReference type="AlphaFoldDB" id="A0A377M9S6"/>
<gene>
    <name evidence="1" type="ORF">NCTC10005_07617</name>
</gene>